<keyword evidence="3" id="KW-1185">Reference proteome</keyword>
<keyword evidence="1" id="KW-0732">Signal</keyword>
<proteinExistence type="predicted"/>
<name>A0AA36CXM5_9BILA</name>
<feature type="signal peptide" evidence="1">
    <location>
        <begin position="1"/>
        <end position="22"/>
    </location>
</feature>
<dbReference type="Proteomes" id="UP001177023">
    <property type="component" value="Unassembled WGS sequence"/>
</dbReference>
<dbReference type="AlphaFoldDB" id="A0AA36CXM5"/>
<protein>
    <submittedName>
        <fullName evidence="2">Uncharacterized protein</fullName>
    </submittedName>
</protein>
<organism evidence="2 3">
    <name type="scientific">Mesorhabditis spiculigera</name>
    <dbReference type="NCBI Taxonomy" id="96644"/>
    <lineage>
        <taxon>Eukaryota</taxon>
        <taxon>Metazoa</taxon>
        <taxon>Ecdysozoa</taxon>
        <taxon>Nematoda</taxon>
        <taxon>Chromadorea</taxon>
        <taxon>Rhabditida</taxon>
        <taxon>Rhabditina</taxon>
        <taxon>Rhabditomorpha</taxon>
        <taxon>Rhabditoidea</taxon>
        <taxon>Rhabditidae</taxon>
        <taxon>Mesorhabditinae</taxon>
        <taxon>Mesorhabditis</taxon>
    </lineage>
</organism>
<gene>
    <name evidence="2" type="ORF">MSPICULIGERA_LOCUS15119</name>
</gene>
<evidence type="ECO:0000256" key="1">
    <source>
        <dbReference type="SAM" id="SignalP"/>
    </source>
</evidence>
<evidence type="ECO:0000313" key="2">
    <source>
        <dbReference type="EMBL" id="CAJ0576834.1"/>
    </source>
</evidence>
<comment type="caution">
    <text evidence="2">The sequence shown here is derived from an EMBL/GenBank/DDBJ whole genome shotgun (WGS) entry which is preliminary data.</text>
</comment>
<reference evidence="2" key="1">
    <citation type="submission" date="2023-06" db="EMBL/GenBank/DDBJ databases">
        <authorList>
            <person name="Delattre M."/>
        </authorList>
    </citation>
    <scope>NUCLEOTIDE SEQUENCE</scope>
    <source>
        <strain evidence="2">AF72</strain>
    </source>
</reference>
<feature type="non-terminal residue" evidence="2">
    <location>
        <position position="1"/>
    </location>
</feature>
<feature type="chain" id="PRO_5041389195" evidence="1">
    <location>
        <begin position="23"/>
        <end position="365"/>
    </location>
</feature>
<dbReference type="EMBL" id="CATQJA010002647">
    <property type="protein sequence ID" value="CAJ0576834.1"/>
    <property type="molecule type" value="Genomic_DNA"/>
</dbReference>
<evidence type="ECO:0000313" key="3">
    <source>
        <dbReference type="Proteomes" id="UP001177023"/>
    </source>
</evidence>
<sequence>MEFCLDIAALWLLIFYFGWARATNEMCLESELGVGQSFTITSEIDQSRFDFGSPYDSPLPFGIDIILADFAAVHWTLRLDVDNNITSVVLEDWDSALVTATITRKTASSALFEVTFLGHTLSAVAHFEAEMMFPDGFYCAGSTICNVSVPTWPAYGWKQRCEIAPHYACLGEPLTIGQSFNVTGTVRVVPDYYVIGNDAIYFTFKLFDSTFANDVFSLYIKALVRMADYVGVPGIDYGEDFLTLDEIVQAPITLRLTRTSTTQLTVEIWYNGEEYSVNATVASNFTFALCTGDADTSCEYTIPTTSPDRLGTCTLSAPSTTIASPASTATGRNCKGKRKRRDIKALKTKPYKKLDQFSRMQKIMG</sequence>
<accession>A0AA36CXM5</accession>